<dbReference type="Gene3D" id="2.60.120.290">
    <property type="entry name" value="Spermadhesin, CUB domain"/>
    <property type="match status" value="1"/>
</dbReference>
<evidence type="ECO:0000256" key="1">
    <source>
        <dbReference type="ARBA" id="ARBA00022737"/>
    </source>
</evidence>
<dbReference type="PANTHER" id="PTHR24251:SF37">
    <property type="entry name" value="CUB DOMAIN-CONTAINING PROTEIN"/>
    <property type="match status" value="1"/>
</dbReference>
<proteinExistence type="predicted"/>
<evidence type="ECO:0000256" key="4">
    <source>
        <dbReference type="SAM" id="Coils"/>
    </source>
</evidence>
<name>A0A8S3TGC0_MYTED</name>
<evidence type="ECO:0000313" key="8">
    <source>
        <dbReference type="Proteomes" id="UP000683360"/>
    </source>
</evidence>
<dbReference type="PANTHER" id="PTHR24251">
    <property type="entry name" value="OVOCHYMASE-RELATED"/>
    <property type="match status" value="1"/>
</dbReference>
<dbReference type="SMART" id="SM00042">
    <property type="entry name" value="CUB"/>
    <property type="match status" value="1"/>
</dbReference>
<keyword evidence="4" id="KW-0175">Coiled coil</keyword>
<evidence type="ECO:0000313" key="7">
    <source>
        <dbReference type="EMBL" id="CAG2232579.1"/>
    </source>
</evidence>
<dbReference type="EMBL" id="CAJPWZ010002187">
    <property type="protein sequence ID" value="CAG2232579.1"/>
    <property type="molecule type" value="Genomic_DNA"/>
</dbReference>
<reference evidence="7" key="1">
    <citation type="submission" date="2021-03" db="EMBL/GenBank/DDBJ databases">
        <authorList>
            <person name="Bekaert M."/>
        </authorList>
    </citation>
    <scope>NUCLEOTIDE SEQUENCE</scope>
</reference>
<dbReference type="AlphaFoldDB" id="A0A8S3TGC0"/>
<sequence length="253" mass="29254">MQLVLLISFVSFFCIKYVSAVTTQSWENAAVKETDNKIEIIVIKDNYHELLKRVINNEIKIEDLKSREDQLKHELENVKKYMTCQLEELNDITVENNDNLNQTQVALMKTMISFRQSLRLLNETMEELSHRQPEKLQCEEHQTECNCTEHFHEMITSPGYPLEYSSHLAKNWSIDVGSGNRAKIEFTNFSTEEGYDFVKVYDAVDETDLIGSFSGEDLPMDLISTGRYMFVTFTSDNSGEETGFHAIVYKITS</sequence>
<dbReference type="InterPro" id="IPR000859">
    <property type="entry name" value="CUB_dom"/>
</dbReference>
<protein>
    <submittedName>
        <fullName evidence="7">CSMD</fullName>
    </submittedName>
</protein>
<dbReference type="CDD" id="cd00041">
    <property type="entry name" value="CUB"/>
    <property type="match status" value="1"/>
</dbReference>
<feature type="signal peptide" evidence="5">
    <location>
        <begin position="1"/>
        <end position="20"/>
    </location>
</feature>
<comment type="caution">
    <text evidence="3">Lacks conserved residue(s) required for the propagation of feature annotation.</text>
</comment>
<dbReference type="Pfam" id="PF00431">
    <property type="entry name" value="CUB"/>
    <property type="match status" value="1"/>
</dbReference>
<accession>A0A8S3TGC0</accession>
<gene>
    <name evidence="7" type="ORF">MEDL_45339</name>
</gene>
<evidence type="ECO:0000256" key="5">
    <source>
        <dbReference type="SAM" id="SignalP"/>
    </source>
</evidence>
<keyword evidence="8" id="KW-1185">Reference proteome</keyword>
<evidence type="ECO:0000256" key="2">
    <source>
        <dbReference type="ARBA" id="ARBA00023157"/>
    </source>
</evidence>
<evidence type="ECO:0000256" key="3">
    <source>
        <dbReference type="PROSITE-ProRule" id="PRU00059"/>
    </source>
</evidence>
<feature type="coiled-coil region" evidence="4">
    <location>
        <begin position="54"/>
        <end position="81"/>
    </location>
</feature>
<dbReference type="SUPFAM" id="SSF49854">
    <property type="entry name" value="Spermadhesin, CUB domain"/>
    <property type="match status" value="1"/>
</dbReference>
<keyword evidence="2" id="KW-1015">Disulfide bond</keyword>
<evidence type="ECO:0000259" key="6">
    <source>
        <dbReference type="PROSITE" id="PS01180"/>
    </source>
</evidence>
<dbReference type="Proteomes" id="UP000683360">
    <property type="component" value="Unassembled WGS sequence"/>
</dbReference>
<organism evidence="7 8">
    <name type="scientific">Mytilus edulis</name>
    <name type="common">Blue mussel</name>
    <dbReference type="NCBI Taxonomy" id="6550"/>
    <lineage>
        <taxon>Eukaryota</taxon>
        <taxon>Metazoa</taxon>
        <taxon>Spiralia</taxon>
        <taxon>Lophotrochozoa</taxon>
        <taxon>Mollusca</taxon>
        <taxon>Bivalvia</taxon>
        <taxon>Autobranchia</taxon>
        <taxon>Pteriomorphia</taxon>
        <taxon>Mytilida</taxon>
        <taxon>Mytiloidea</taxon>
        <taxon>Mytilidae</taxon>
        <taxon>Mytilinae</taxon>
        <taxon>Mytilus</taxon>
    </lineage>
</organism>
<dbReference type="OrthoDB" id="6345439at2759"/>
<comment type="caution">
    <text evidence="7">The sequence shown here is derived from an EMBL/GenBank/DDBJ whole genome shotgun (WGS) entry which is preliminary data.</text>
</comment>
<keyword evidence="5" id="KW-0732">Signal</keyword>
<dbReference type="PROSITE" id="PS01180">
    <property type="entry name" value="CUB"/>
    <property type="match status" value="1"/>
</dbReference>
<feature type="chain" id="PRO_5035941589" evidence="5">
    <location>
        <begin position="21"/>
        <end position="253"/>
    </location>
</feature>
<dbReference type="InterPro" id="IPR035914">
    <property type="entry name" value="Sperma_CUB_dom_sf"/>
</dbReference>
<feature type="domain" description="CUB" evidence="6">
    <location>
        <begin position="138"/>
        <end position="251"/>
    </location>
</feature>
<keyword evidence="1" id="KW-0677">Repeat</keyword>